<feature type="chain" id="PRO_5034478026" evidence="1">
    <location>
        <begin position="20"/>
        <end position="239"/>
    </location>
</feature>
<proteinExistence type="predicted"/>
<name>A0A8H7S3R1_9FUNG</name>
<protein>
    <submittedName>
        <fullName evidence="2">Uncharacterized protein</fullName>
    </submittedName>
</protein>
<evidence type="ECO:0000313" key="3">
    <source>
        <dbReference type="Proteomes" id="UP000646827"/>
    </source>
</evidence>
<gene>
    <name evidence="2" type="ORF">INT45_006514</name>
</gene>
<evidence type="ECO:0000313" key="2">
    <source>
        <dbReference type="EMBL" id="KAG2220981.1"/>
    </source>
</evidence>
<dbReference type="EMBL" id="JAEPRB010000123">
    <property type="protein sequence ID" value="KAG2220981.1"/>
    <property type="molecule type" value="Genomic_DNA"/>
</dbReference>
<reference evidence="2 3" key="1">
    <citation type="submission" date="2020-12" db="EMBL/GenBank/DDBJ databases">
        <title>Metabolic potential, ecology and presence of endohyphal bacteria is reflected in genomic diversity of Mucoromycotina.</title>
        <authorList>
            <person name="Muszewska A."/>
            <person name="Okrasinska A."/>
            <person name="Steczkiewicz K."/>
            <person name="Drgas O."/>
            <person name="Orlowska M."/>
            <person name="Perlinska-Lenart U."/>
            <person name="Aleksandrzak-Piekarczyk T."/>
            <person name="Szatraj K."/>
            <person name="Zielenkiewicz U."/>
            <person name="Pilsyk S."/>
            <person name="Malc E."/>
            <person name="Mieczkowski P."/>
            <person name="Kruszewska J.S."/>
            <person name="Biernat P."/>
            <person name="Pawlowska J."/>
        </authorList>
    </citation>
    <scope>NUCLEOTIDE SEQUENCE [LARGE SCALE GENOMIC DNA]</scope>
    <source>
        <strain evidence="2 3">CBS 142.35</strain>
    </source>
</reference>
<evidence type="ECO:0000256" key="1">
    <source>
        <dbReference type="SAM" id="SignalP"/>
    </source>
</evidence>
<dbReference type="Proteomes" id="UP000646827">
    <property type="component" value="Unassembled WGS sequence"/>
</dbReference>
<feature type="signal peptide" evidence="1">
    <location>
        <begin position="1"/>
        <end position="19"/>
    </location>
</feature>
<dbReference type="AlphaFoldDB" id="A0A8H7S3R1"/>
<comment type="caution">
    <text evidence="2">The sequence shown here is derived from an EMBL/GenBank/DDBJ whole genome shotgun (WGS) entry which is preliminary data.</text>
</comment>
<organism evidence="2 3">
    <name type="scientific">Circinella minor</name>
    <dbReference type="NCBI Taxonomy" id="1195481"/>
    <lineage>
        <taxon>Eukaryota</taxon>
        <taxon>Fungi</taxon>
        <taxon>Fungi incertae sedis</taxon>
        <taxon>Mucoromycota</taxon>
        <taxon>Mucoromycotina</taxon>
        <taxon>Mucoromycetes</taxon>
        <taxon>Mucorales</taxon>
        <taxon>Lichtheimiaceae</taxon>
        <taxon>Circinella</taxon>
    </lineage>
</organism>
<dbReference type="OrthoDB" id="2263363at2759"/>
<keyword evidence="1" id="KW-0732">Signal</keyword>
<sequence length="239" mass="28110">MKWLVLQLTILLVVFAAQATHQDTVYISLDNESTHLDNNYSQVSKQFLKRFREHSIIYHDECTISQKQESLSASLIIDLPMLKDQVLDAAEALIGDKLSTVWNIIDTKSLLHRQIQYITRHVCPDLTHLCLIENEDIVKQQLDNYIHHHIISSINHLLDDYIPQLCELAQYQATQILSQFFHQPCLRFHIQQQSSENQYHHQHHHRNSIDNYNNTIYWHPTIPIISSINSIPFVFHHHT</sequence>
<accession>A0A8H7S3R1</accession>
<keyword evidence="3" id="KW-1185">Reference proteome</keyword>